<accession>M5C814</accession>
<comment type="caution">
    <text evidence="2">The sequence shown here is derived from an EMBL/GenBank/DDBJ whole genome shotgun (WGS) entry which is preliminary data.</text>
</comment>
<proteinExistence type="predicted"/>
<protein>
    <submittedName>
        <fullName evidence="2">Uncharacterized protein</fullName>
    </submittedName>
</protein>
<gene>
    <name evidence="2" type="ORF">BN14_09315</name>
</gene>
<evidence type="ECO:0000256" key="1">
    <source>
        <dbReference type="SAM" id="MobiDB-lite"/>
    </source>
</evidence>
<evidence type="ECO:0000313" key="3">
    <source>
        <dbReference type="Proteomes" id="UP000012065"/>
    </source>
</evidence>
<evidence type="ECO:0000313" key="2">
    <source>
        <dbReference type="EMBL" id="CCO35200.1"/>
    </source>
</evidence>
<name>M5C814_THACB</name>
<dbReference type="Proteomes" id="UP000012065">
    <property type="component" value="Unassembled WGS sequence"/>
</dbReference>
<reference evidence="2 3" key="1">
    <citation type="journal article" date="2013" name="J. Biotechnol.">
        <title>Establishment and interpretation of the genome sequence of the phytopathogenic fungus Rhizoctonia solani AG1-IB isolate 7/3/14.</title>
        <authorList>
            <person name="Wibberg D.W."/>
            <person name="Jelonek L.J."/>
            <person name="Rupp O.R."/>
            <person name="Hennig M.H."/>
            <person name="Eikmeyer F.E."/>
            <person name="Goesmann A.G."/>
            <person name="Hartmann A.H."/>
            <person name="Borriss R.B."/>
            <person name="Grosch R.G."/>
            <person name="Puehler A.P."/>
            <person name="Schlueter A.S."/>
        </authorList>
    </citation>
    <scope>NUCLEOTIDE SEQUENCE [LARGE SCALE GENOMIC DNA]</scope>
    <source>
        <strain evidence="3">AG1-IB / isolate 7/3/14</strain>
    </source>
</reference>
<feature type="region of interest" description="Disordered" evidence="1">
    <location>
        <begin position="217"/>
        <end position="263"/>
    </location>
</feature>
<dbReference type="HOGENOM" id="CLU_1058385_0_0_1"/>
<sequence length="263" mass="29797">MLQQPLNSDIAMYHIEIRSRVPGGQILYDQMPFVWLVNSNELPSNFSDISENSFEVRDYTPPWELLRGSHIEAEAKLITRRFISSSIMKDVILNSEPAYRPLSIYPIAESSVAVLNSSDASSASVTISVTLTPGLMYLRSQADRDNHLSNNICDFIDDYRSGTILDVIGSKGFKRRLREEYHTRSTEEGPETIQIVKFLRDFVIEFGPADLETENRPLQQRDEHSSLANKDGIADRTLQIPPKRVDSDTSTMCPEENKVDDVV</sequence>
<organism evidence="2 3">
    <name type="scientific">Thanatephorus cucumeris (strain AG1-IB / isolate 7/3/14)</name>
    <name type="common">Lettuce bottom rot fungus</name>
    <name type="synonym">Rhizoctonia solani</name>
    <dbReference type="NCBI Taxonomy" id="1108050"/>
    <lineage>
        <taxon>Eukaryota</taxon>
        <taxon>Fungi</taxon>
        <taxon>Dikarya</taxon>
        <taxon>Basidiomycota</taxon>
        <taxon>Agaricomycotina</taxon>
        <taxon>Agaricomycetes</taxon>
        <taxon>Cantharellales</taxon>
        <taxon>Ceratobasidiaceae</taxon>
        <taxon>Rhizoctonia</taxon>
        <taxon>Rhizoctonia solani AG-1</taxon>
    </lineage>
</organism>
<dbReference type="AlphaFoldDB" id="M5C814"/>
<dbReference type="EMBL" id="CAOJ01014226">
    <property type="protein sequence ID" value="CCO35200.1"/>
    <property type="molecule type" value="Genomic_DNA"/>
</dbReference>